<gene>
    <name evidence="2" type="ORF">CJF43_09035</name>
</gene>
<protein>
    <recommendedName>
        <fullName evidence="4">TIGR02285 family protein</fullName>
    </recommendedName>
</protein>
<evidence type="ECO:0000313" key="2">
    <source>
        <dbReference type="EMBL" id="OZY41933.1"/>
    </source>
</evidence>
<dbReference type="RefSeq" id="WP_095028893.1">
    <property type="nucleotide sequence ID" value="NZ_NQKL01000006.1"/>
</dbReference>
<dbReference type="AlphaFoldDB" id="A0A266LV63"/>
<reference evidence="2 3" key="1">
    <citation type="submission" date="2017-08" db="EMBL/GenBank/DDBJ databases">
        <title>Genomic and metabolic characterisation of spoilage-associated Pseudomonas species.</title>
        <authorList>
            <person name="Stanborough T."/>
            <person name="Fegan N."/>
            <person name="Powell S.M."/>
            <person name="Singh T."/>
            <person name="Tamplin M.L."/>
            <person name="Chandry P.S."/>
        </authorList>
    </citation>
    <scope>NUCLEOTIDE SEQUENCE [LARGE SCALE GENOMIC DNA]</scope>
    <source>
        <strain evidence="2 3">F1820</strain>
    </source>
</reference>
<dbReference type="Proteomes" id="UP000216113">
    <property type="component" value="Unassembled WGS sequence"/>
</dbReference>
<name>A0A266LV63_PSEFR</name>
<feature type="chain" id="PRO_5012560246" description="TIGR02285 family protein" evidence="1">
    <location>
        <begin position="29"/>
        <end position="270"/>
    </location>
</feature>
<accession>A0A266LV63</accession>
<dbReference type="EMBL" id="NQKL01000006">
    <property type="protein sequence ID" value="OZY41933.1"/>
    <property type="molecule type" value="Genomic_DNA"/>
</dbReference>
<comment type="caution">
    <text evidence="2">The sequence shown here is derived from an EMBL/GenBank/DDBJ whole genome shotgun (WGS) entry which is preliminary data.</text>
</comment>
<organism evidence="2 3">
    <name type="scientific">Pseudomonas fragi</name>
    <dbReference type="NCBI Taxonomy" id="296"/>
    <lineage>
        <taxon>Bacteria</taxon>
        <taxon>Pseudomonadati</taxon>
        <taxon>Pseudomonadota</taxon>
        <taxon>Gammaproteobacteria</taxon>
        <taxon>Pseudomonadales</taxon>
        <taxon>Pseudomonadaceae</taxon>
        <taxon>Pseudomonas</taxon>
    </lineage>
</organism>
<sequence length="270" mass="29745">MTRPSTRRSLWAGLIASLVLGWSPGSQAAPTLIWLLRDLPPLTVFDGPQKGQGVIDKMMPGLIANMPQYQHIVMRVNRARALQMLEERSLACDPALVWNPARALSIVYSEPVTELHSNGMAILREDRQRVQPFVHDDKVDLSGLLKAQTLKLGVIAKRSYGVWIDNQLTLGPASQIVMHYGSDPLASLLQMQKAGRMPALLGYWPEIQAKASQQGLSPDALMFYPIQGAPEYQSIYVGCTDTPEGREVISSVNSILQKLGQAPRSSLDVH</sequence>
<evidence type="ECO:0000313" key="3">
    <source>
        <dbReference type="Proteomes" id="UP000216113"/>
    </source>
</evidence>
<dbReference type="NCBIfam" id="TIGR02285">
    <property type="entry name" value="TIGR02285 family protein"/>
    <property type="match status" value="1"/>
</dbReference>
<dbReference type="InterPro" id="IPR011972">
    <property type="entry name" value="CHP02285"/>
</dbReference>
<keyword evidence="1" id="KW-0732">Signal</keyword>
<proteinExistence type="predicted"/>
<feature type="signal peptide" evidence="1">
    <location>
        <begin position="1"/>
        <end position="28"/>
    </location>
</feature>
<evidence type="ECO:0008006" key="4">
    <source>
        <dbReference type="Google" id="ProtNLM"/>
    </source>
</evidence>
<evidence type="ECO:0000256" key="1">
    <source>
        <dbReference type="SAM" id="SignalP"/>
    </source>
</evidence>